<dbReference type="Gene3D" id="3.40.50.720">
    <property type="entry name" value="NAD(P)-binding Rossmann-like Domain"/>
    <property type="match status" value="1"/>
</dbReference>
<dbReference type="KEGG" id="hbv:ABIV_1691"/>
<dbReference type="SUPFAM" id="SSF51735">
    <property type="entry name" value="NAD(P)-binding Rossmann-fold domains"/>
    <property type="match status" value="1"/>
</dbReference>
<evidence type="ECO:0000313" key="1">
    <source>
        <dbReference type="EMBL" id="AXH12681.1"/>
    </source>
</evidence>
<organism evidence="2 4">
    <name type="scientific">Halarcobacter bivalviorum</name>
    <dbReference type="NCBI Taxonomy" id="663364"/>
    <lineage>
        <taxon>Bacteria</taxon>
        <taxon>Pseudomonadati</taxon>
        <taxon>Campylobacterota</taxon>
        <taxon>Epsilonproteobacteria</taxon>
        <taxon>Campylobacterales</taxon>
        <taxon>Arcobacteraceae</taxon>
        <taxon>Halarcobacter</taxon>
    </lineage>
</organism>
<proteinExistence type="predicted"/>
<dbReference type="PANTHER" id="PTHR40129">
    <property type="entry name" value="KETOPANTOATE REDUCTASE N-TERMINAL DOMAIN-CONTAINING PROTEIN"/>
    <property type="match status" value="1"/>
</dbReference>
<gene>
    <name evidence="1" type="ORF">ABIV_1691</name>
    <name evidence="2" type="ORF">CRV05_03740</name>
</gene>
<evidence type="ECO:0000313" key="4">
    <source>
        <dbReference type="Proteomes" id="UP000289193"/>
    </source>
</evidence>
<dbReference type="Proteomes" id="UP000289193">
    <property type="component" value="Unassembled WGS sequence"/>
</dbReference>
<reference evidence="1 3" key="2">
    <citation type="submission" date="2018-07" db="EMBL/GenBank/DDBJ databases">
        <title>Complete genome of the Arcobacter bivalviorum type strain LMG 26154.</title>
        <authorList>
            <person name="Miller W.G."/>
            <person name="Yee E."/>
            <person name="Bono J.L."/>
        </authorList>
    </citation>
    <scope>NUCLEOTIDE SEQUENCE [LARGE SCALE GENOMIC DNA]</scope>
    <source>
        <strain evidence="1 3">LMG 26154</strain>
    </source>
</reference>
<dbReference type="EMBL" id="PDKM01000002">
    <property type="protein sequence ID" value="RXK10395.1"/>
    <property type="molecule type" value="Genomic_DNA"/>
</dbReference>
<dbReference type="Proteomes" id="UP000253850">
    <property type="component" value="Chromosome"/>
</dbReference>
<name>A0AAX2A8Y0_9BACT</name>
<accession>A0AAX2A8Y0</accession>
<keyword evidence="4" id="KW-1185">Reference proteome</keyword>
<sequence>MKKTVSILGTGWLGFPLAKSFQKEFNVKVSMRDETKKQEYINEGFIPYLLNEEKLDFLDELLETDYLFINFPPSKFKDFKSFLEKIYSHEKLTKIKKIIFVSSTSIYPDEEKTFTEDEVFTNPKSQKIYEIEKLIEDKTDIIFRCAGLMGAKRISGRYFAGKELDCEDVKVNYVHLDDVILATHFVIEKDLEGIFNLCSHEHPTRKDLYFKNAEEFGFDKPIFSEKKRYLERLIDGSKIEKVGFKYKYPNPLEYKY</sequence>
<evidence type="ECO:0000313" key="3">
    <source>
        <dbReference type="Proteomes" id="UP000253850"/>
    </source>
</evidence>
<dbReference type="InterPro" id="IPR036291">
    <property type="entry name" value="NAD(P)-bd_dom_sf"/>
</dbReference>
<dbReference type="RefSeq" id="WP_114839507.1">
    <property type="nucleotide sequence ID" value="NZ_CP031217.1"/>
</dbReference>
<evidence type="ECO:0000313" key="2">
    <source>
        <dbReference type="EMBL" id="RXK10395.1"/>
    </source>
</evidence>
<dbReference type="EMBL" id="CP031217">
    <property type="protein sequence ID" value="AXH12681.1"/>
    <property type="molecule type" value="Genomic_DNA"/>
</dbReference>
<protein>
    <submittedName>
        <fullName evidence="1">Atypical short-chain dehydrogenase/reductase</fullName>
    </submittedName>
    <submittedName>
        <fullName evidence="2">GDP-L-fucose synthase</fullName>
    </submittedName>
</protein>
<dbReference type="PANTHER" id="PTHR40129:SF2">
    <property type="entry name" value="KETOPANTOATE REDUCTASE N-TERMINAL DOMAIN-CONTAINING PROTEIN"/>
    <property type="match status" value="1"/>
</dbReference>
<reference evidence="2 4" key="1">
    <citation type="submission" date="2017-10" db="EMBL/GenBank/DDBJ databases">
        <title>Genomics of the genus Arcobacter.</title>
        <authorList>
            <person name="Perez-Cataluna A."/>
            <person name="Figueras M.J."/>
        </authorList>
    </citation>
    <scope>NUCLEOTIDE SEQUENCE [LARGE SCALE GENOMIC DNA]</scope>
    <source>
        <strain evidence="2 4">CECT 7835</strain>
    </source>
</reference>
<dbReference type="AlphaFoldDB" id="A0AAX2A8Y0"/>